<sequence>MPRNHRKVVAGVSGAHPQVSAHVIDWAADEAVARGASLYIVHAQEWPRGTSPDAGPDHPAHVWSRHFRANGEALLDDARLTAAAGRPGLPVTTELADGRAVQVLRENAETADMLVLGARRLTGIEGAFAGSGKGHALAGHLPCPVALVPEPETDVPDYAPVVVGVDGSSSSHVALDLAFTEAEAVKTDLVAVEVRRPRDYTWAELPEVTELNLSEVLAGYGERHPDVSVSQEILSGNPALVLASLAQQARCLVVGSRGLGGFRGMLLGSTSRALIHHTDCPLIIAPLPHGS</sequence>
<name>A0ABS7PZH0_9ACTN</name>
<proteinExistence type="inferred from homology"/>
<comment type="caution">
    <text evidence="3">The sequence shown here is derived from an EMBL/GenBank/DDBJ whole genome shotgun (WGS) entry which is preliminary data.</text>
</comment>
<dbReference type="RefSeq" id="WP_222959512.1">
    <property type="nucleotide sequence ID" value="NZ_JAINZZ010000001.1"/>
</dbReference>
<dbReference type="InterPro" id="IPR006016">
    <property type="entry name" value="UspA"/>
</dbReference>
<evidence type="ECO:0000259" key="2">
    <source>
        <dbReference type="Pfam" id="PF00582"/>
    </source>
</evidence>
<dbReference type="PANTHER" id="PTHR46553:SF3">
    <property type="entry name" value="ADENINE NUCLEOTIDE ALPHA HYDROLASES-LIKE SUPERFAMILY PROTEIN"/>
    <property type="match status" value="1"/>
</dbReference>
<dbReference type="PRINTS" id="PR01438">
    <property type="entry name" value="UNVRSLSTRESS"/>
</dbReference>
<keyword evidence="4" id="KW-1185">Reference proteome</keyword>
<protein>
    <submittedName>
        <fullName evidence="3">Universal stress protein</fullName>
    </submittedName>
</protein>
<organism evidence="3 4">
    <name type="scientific">Actinacidiphila acidipaludis</name>
    <dbReference type="NCBI Taxonomy" id="2873382"/>
    <lineage>
        <taxon>Bacteria</taxon>
        <taxon>Bacillati</taxon>
        <taxon>Actinomycetota</taxon>
        <taxon>Actinomycetes</taxon>
        <taxon>Kitasatosporales</taxon>
        <taxon>Streptomycetaceae</taxon>
        <taxon>Actinacidiphila</taxon>
    </lineage>
</organism>
<feature type="domain" description="UspA" evidence="2">
    <location>
        <begin position="158"/>
        <end position="285"/>
    </location>
</feature>
<evidence type="ECO:0000256" key="1">
    <source>
        <dbReference type="ARBA" id="ARBA00008791"/>
    </source>
</evidence>
<evidence type="ECO:0000313" key="4">
    <source>
        <dbReference type="Proteomes" id="UP000778578"/>
    </source>
</evidence>
<dbReference type="SUPFAM" id="SSF52402">
    <property type="entry name" value="Adenine nucleotide alpha hydrolases-like"/>
    <property type="match status" value="2"/>
</dbReference>
<accession>A0ABS7PZH0</accession>
<dbReference type="Pfam" id="PF00582">
    <property type="entry name" value="Usp"/>
    <property type="match status" value="2"/>
</dbReference>
<evidence type="ECO:0000313" key="3">
    <source>
        <dbReference type="EMBL" id="MBY8876246.1"/>
    </source>
</evidence>
<dbReference type="Gene3D" id="3.40.50.620">
    <property type="entry name" value="HUPs"/>
    <property type="match status" value="2"/>
</dbReference>
<dbReference type="InterPro" id="IPR006015">
    <property type="entry name" value="Universal_stress_UspA"/>
</dbReference>
<dbReference type="PANTHER" id="PTHR46553">
    <property type="entry name" value="ADENINE NUCLEOTIDE ALPHA HYDROLASES-LIKE SUPERFAMILY PROTEIN"/>
    <property type="match status" value="1"/>
</dbReference>
<dbReference type="EMBL" id="JAINZZ010000001">
    <property type="protein sequence ID" value="MBY8876246.1"/>
    <property type="molecule type" value="Genomic_DNA"/>
</dbReference>
<comment type="similarity">
    <text evidence="1">Belongs to the universal stress protein A family.</text>
</comment>
<gene>
    <name evidence="3" type="ORF">K7862_01140</name>
</gene>
<reference evidence="3 4" key="1">
    <citation type="submission" date="2021-08" db="EMBL/GenBank/DDBJ databases">
        <title>WGS of actinomycetes from Thailand.</title>
        <authorList>
            <person name="Thawai C."/>
        </authorList>
    </citation>
    <scope>NUCLEOTIDE SEQUENCE [LARGE SCALE GENOMIC DNA]</scope>
    <source>
        <strain evidence="3 4">PLK6-54</strain>
    </source>
</reference>
<dbReference type="Proteomes" id="UP000778578">
    <property type="component" value="Unassembled WGS sequence"/>
</dbReference>
<feature type="domain" description="UspA" evidence="2">
    <location>
        <begin position="6"/>
        <end position="149"/>
    </location>
</feature>
<dbReference type="InterPro" id="IPR014729">
    <property type="entry name" value="Rossmann-like_a/b/a_fold"/>
</dbReference>